<protein>
    <recommendedName>
        <fullName evidence="3">Helitron helicase-like domain-containing protein</fullName>
    </recommendedName>
</protein>
<accession>M1W206</accession>
<dbReference type="Proteomes" id="UP000016801">
    <property type="component" value="Unassembled WGS sequence"/>
</dbReference>
<reference evidence="1 2" key="1">
    <citation type="journal article" date="2013" name="PLoS Genet.">
        <title>Plant-symbiotic fungi as chemical engineers: Multi-genome analysis of the Clavicipitaceae reveals dynamics of alkaloid loci.</title>
        <authorList>
            <person name="Schardl C.L."/>
            <person name="Young C.A."/>
            <person name="Hesse U."/>
            <person name="Amyotte S.G."/>
            <person name="Andreeva K."/>
            <person name="Calie P.J."/>
            <person name="Fleetwood D.J."/>
            <person name="Haws D.C."/>
            <person name="Moore N."/>
            <person name="Oeser B."/>
            <person name="Panaccione D.G."/>
            <person name="Schweri K.K."/>
            <person name="Voisey C.R."/>
            <person name="Farman M.L."/>
            <person name="Jaromczyk J.W."/>
            <person name="Roe B.A."/>
            <person name="O'Sullivan D.M."/>
            <person name="Scott B."/>
            <person name="Tudzynski P."/>
            <person name="An Z."/>
            <person name="Arnaoudova E.G."/>
            <person name="Bullock C.T."/>
            <person name="Charlton N.D."/>
            <person name="Chen L."/>
            <person name="Cox M."/>
            <person name="Dinkins R.D."/>
            <person name="Florea S."/>
            <person name="Glenn A.E."/>
            <person name="Gordon A."/>
            <person name="Gueldener U."/>
            <person name="Harris D.R."/>
            <person name="Hollin W."/>
            <person name="Jaromczyk J."/>
            <person name="Johnson R.D."/>
            <person name="Khan A.K."/>
            <person name="Leistner E."/>
            <person name="Leuchtmann A."/>
            <person name="Li C."/>
            <person name="Liu J."/>
            <person name="Liu J."/>
            <person name="Liu M."/>
            <person name="Mace W."/>
            <person name="Machado C."/>
            <person name="Nagabhyru P."/>
            <person name="Pan J."/>
            <person name="Schmid J."/>
            <person name="Sugawara K."/>
            <person name="Steiner U."/>
            <person name="Takach J.E."/>
            <person name="Tanaka E."/>
            <person name="Webb J.S."/>
            <person name="Wilson E.V."/>
            <person name="Wiseman J.L."/>
            <person name="Yoshida R."/>
            <person name="Zeng Z."/>
        </authorList>
    </citation>
    <scope>NUCLEOTIDE SEQUENCE [LARGE SCALE GENOMIC DNA]</scope>
    <source>
        <strain evidence="1 2">20.1</strain>
    </source>
</reference>
<proteinExistence type="predicted"/>
<evidence type="ECO:0008006" key="3">
    <source>
        <dbReference type="Google" id="ProtNLM"/>
    </source>
</evidence>
<evidence type="ECO:0000313" key="2">
    <source>
        <dbReference type="Proteomes" id="UP000016801"/>
    </source>
</evidence>
<sequence length="143" mass="16229">MAFPTLYPHGTGDRVEARLRSVSFKDYILRALKLSDGRAARHPKFRYVLYKINYLEKDQREDITVEKLREMFNQNSDGAQTFQKSITRYAGNKPVGHSLILAVKAKGAAAMVRGLECPSLFMTSSAAELHWESLAKLMLDYEA</sequence>
<organism evidence="1 2">
    <name type="scientific">Claviceps purpurea (strain 20.1)</name>
    <name type="common">Ergot fungus</name>
    <name type="synonym">Sphacelia segetum</name>
    <dbReference type="NCBI Taxonomy" id="1111077"/>
    <lineage>
        <taxon>Eukaryota</taxon>
        <taxon>Fungi</taxon>
        <taxon>Dikarya</taxon>
        <taxon>Ascomycota</taxon>
        <taxon>Pezizomycotina</taxon>
        <taxon>Sordariomycetes</taxon>
        <taxon>Hypocreomycetidae</taxon>
        <taxon>Hypocreales</taxon>
        <taxon>Clavicipitaceae</taxon>
        <taxon>Claviceps</taxon>
    </lineage>
</organism>
<name>M1W206_CLAP2</name>
<gene>
    <name evidence="1" type="ORF">CPUR_05274</name>
</gene>
<dbReference type="AlphaFoldDB" id="M1W206"/>
<dbReference type="VEuPathDB" id="FungiDB:CPUR_05274"/>
<dbReference type="OrthoDB" id="6141320at2759"/>
<dbReference type="EMBL" id="CAGA01000030">
    <property type="protein sequence ID" value="CCE31421.1"/>
    <property type="molecule type" value="Genomic_DNA"/>
</dbReference>
<comment type="caution">
    <text evidence="1">The sequence shown here is derived from an EMBL/GenBank/DDBJ whole genome shotgun (WGS) entry which is preliminary data.</text>
</comment>
<keyword evidence="2" id="KW-1185">Reference proteome</keyword>
<evidence type="ECO:0000313" key="1">
    <source>
        <dbReference type="EMBL" id="CCE31421.1"/>
    </source>
</evidence>
<dbReference type="HOGENOM" id="CLU_1805984_0_0_1"/>